<protein>
    <submittedName>
        <fullName evidence="1">Uncharacterized protein</fullName>
    </submittedName>
</protein>
<reference evidence="1 2" key="1">
    <citation type="submission" date="2019-05" db="EMBL/GenBank/DDBJ databases">
        <title>Another draft genome of Portunus trituberculatus and its Hox gene families provides insights of decapod evolution.</title>
        <authorList>
            <person name="Jeong J.-H."/>
            <person name="Song I."/>
            <person name="Kim S."/>
            <person name="Choi T."/>
            <person name="Kim D."/>
            <person name="Ryu S."/>
            <person name="Kim W."/>
        </authorList>
    </citation>
    <scope>NUCLEOTIDE SEQUENCE [LARGE SCALE GENOMIC DNA]</scope>
    <source>
        <tissue evidence="1">Muscle</tissue>
    </source>
</reference>
<dbReference type="AlphaFoldDB" id="A0A5B7K0R5"/>
<gene>
    <name evidence="1" type="ORF">E2C01_099613</name>
</gene>
<organism evidence="1 2">
    <name type="scientific">Portunus trituberculatus</name>
    <name type="common">Swimming crab</name>
    <name type="synonym">Neptunus trituberculatus</name>
    <dbReference type="NCBI Taxonomy" id="210409"/>
    <lineage>
        <taxon>Eukaryota</taxon>
        <taxon>Metazoa</taxon>
        <taxon>Ecdysozoa</taxon>
        <taxon>Arthropoda</taxon>
        <taxon>Crustacea</taxon>
        <taxon>Multicrustacea</taxon>
        <taxon>Malacostraca</taxon>
        <taxon>Eumalacostraca</taxon>
        <taxon>Eucarida</taxon>
        <taxon>Decapoda</taxon>
        <taxon>Pleocyemata</taxon>
        <taxon>Brachyura</taxon>
        <taxon>Eubrachyura</taxon>
        <taxon>Portunoidea</taxon>
        <taxon>Portunidae</taxon>
        <taxon>Portuninae</taxon>
        <taxon>Portunus</taxon>
    </lineage>
</organism>
<dbReference type="EMBL" id="VSRR010138786">
    <property type="protein sequence ID" value="MPD03952.1"/>
    <property type="molecule type" value="Genomic_DNA"/>
</dbReference>
<proteinExistence type="predicted"/>
<accession>A0A5B7K0R5</accession>
<keyword evidence="2" id="KW-1185">Reference proteome</keyword>
<sequence>MKCQQNFLSINEIGRVEGVIQKIVFGSRGYTGQVCQRCLRLRCLTSRHYSSRLNQNLSASCQEPTITSSSDPLTPFTDNTYSTCTYSHHPASHGHQLAAAGAGYTCIAVPHRNTL</sequence>
<name>A0A5B7K0R5_PORTR</name>
<dbReference type="Proteomes" id="UP000324222">
    <property type="component" value="Unassembled WGS sequence"/>
</dbReference>
<evidence type="ECO:0000313" key="2">
    <source>
        <dbReference type="Proteomes" id="UP000324222"/>
    </source>
</evidence>
<comment type="caution">
    <text evidence="1">The sequence shown here is derived from an EMBL/GenBank/DDBJ whole genome shotgun (WGS) entry which is preliminary data.</text>
</comment>
<evidence type="ECO:0000313" key="1">
    <source>
        <dbReference type="EMBL" id="MPD03952.1"/>
    </source>
</evidence>